<dbReference type="EMBL" id="BLXT01002301">
    <property type="protein sequence ID" value="GFN92864.1"/>
    <property type="molecule type" value="Genomic_DNA"/>
</dbReference>
<evidence type="ECO:0000256" key="9">
    <source>
        <dbReference type="SAM" id="MobiDB-lite"/>
    </source>
</evidence>
<keyword evidence="12" id="KW-1185">Reference proteome</keyword>
<evidence type="ECO:0000313" key="12">
    <source>
        <dbReference type="Proteomes" id="UP000735302"/>
    </source>
</evidence>
<keyword evidence="7 8" id="KW-0424">Laminin EGF-like domain</keyword>
<comment type="caution">
    <text evidence="8">Lacks conserved residue(s) required for the propagation of feature annotation.</text>
</comment>
<dbReference type="SMART" id="SM00180">
    <property type="entry name" value="EGF_Lam"/>
    <property type="match status" value="5"/>
</dbReference>
<evidence type="ECO:0000256" key="3">
    <source>
        <dbReference type="ARBA" id="ARBA00022729"/>
    </source>
</evidence>
<protein>
    <submittedName>
        <fullName evidence="11">Laminin subunit beta-1</fullName>
    </submittedName>
</protein>
<evidence type="ECO:0000259" key="10">
    <source>
        <dbReference type="PROSITE" id="PS50027"/>
    </source>
</evidence>
<comment type="caution">
    <text evidence="11">The sequence shown here is derived from an EMBL/GenBank/DDBJ whole genome shotgun (WGS) entry which is preliminary data.</text>
</comment>
<sequence>MTSTKQKSDNSKDLSMARSKPQFTRGQLKVGSHRRLTFSLVISLTVILFCTHVPVPAAADYGVCYDQRLDEYFSCVTSINDVVQTGVVTVTVEPESATCGDPPNTYRLLGDRTNNILTCDASSPTNRHPPSYMVDEDRSTTWWQSVNQSPGTTDLRFQFMRPANDGRSNYDMYYYAVSHVQVVARCFCNNHASECNYTDTDVYCDCQHFTTGKDCERCLPLYNERPWQRGSYLPYNTGQANICMKCECNDHADSCQYNATYGRGQCDDCQHNTQGYHCEMCAPLYYPNITLQLNDVNRCVACDCERLGVVESQFECTQTQTPTVQVGQCTCKPLVTGRRCDSCTSSYWGLITGPTPGTCTACGCNLDGTAGQSNTCDQDTGQCPCKTSVTGQLCDTCADSYYAFPTGNPERGCLPCDCDKGGAVSATCDKTSGVCSCRSGITGDKCDRTVN</sequence>
<evidence type="ECO:0000256" key="1">
    <source>
        <dbReference type="ARBA" id="ARBA00004613"/>
    </source>
</evidence>
<proteinExistence type="predicted"/>
<dbReference type="AlphaFoldDB" id="A0AAV3ZCK1"/>
<feature type="domain" description="Laminin EGF-like" evidence="10">
    <location>
        <begin position="362"/>
        <end position="415"/>
    </location>
</feature>
<dbReference type="Proteomes" id="UP000735302">
    <property type="component" value="Unassembled WGS sequence"/>
</dbReference>
<dbReference type="PANTHER" id="PTHR10574:SF440">
    <property type="entry name" value="LAMININ EGF-LIKE DOMAIN-CONTAINING PROTEIN"/>
    <property type="match status" value="1"/>
</dbReference>
<dbReference type="GO" id="GO:0005576">
    <property type="term" value="C:extracellular region"/>
    <property type="evidence" value="ECO:0007669"/>
    <property type="project" value="UniProtKB-SubCell"/>
</dbReference>
<dbReference type="Gene3D" id="2.60.120.260">
    <property type="entry name" value="Galactose-binding domain-like"/>
    <property type="match status" value="2"/>
</dbReference>
<reference evidence="11 12" key="1">
    <citation type="journal article" date="2021" name="Elife">
        <title>Chloroplast acquisition without the gene transfer in kleptoplastic sea slugs, Plakobranchus ocellatus.</title>
        <authorList>
            <person name="Maeda T."/>
            <person name="Takahashi S."/>
            <person name="Yoshida T."/>
            <person name="Shimamura S."/>
            <person name="Takaki Y."/>
            <person name="Nagai Y."/>
            <person name="Toyoda A."/>
            <person name="Suzuki Y."/>
            <person name="Arimoto A."/>
            <person name="Ishii H."/>
            <person name="Satoh N."/>
            <person name="Nishiyama T."/>
            <person name="Hasebe M."/>
            <person name="Maruyama T."/>
            <person name="Minagawa J."/>
            <person name="Obokata J."/>
            <person name="Shigenobu S."/>
        </authorList>
    </citation>
    <scope>NUCLEOTIDE SEQUENCE [LARGE SCALE GENOMIC DNA]</scope>
</reference>
<dbReference type="CDD" id="cd00055">
    <property type="entry name" value="EGF_Lam"/>
    <property type="match status" value="5"/>
</dbReference>
<dbReference type="InterPro" id="IPR050440">
    <property type="entry name" value="Laminin/Netrin_ECM"/>
</dbReference>
<evidence type="ECO:0000256" key="8">
    <source>
        <dbReference type="PROSITE-ProRule" id="PRU00460"/>
    </source>
</evidence>
<feature type="compositionally biased region" description="Basic and acidic residues" evidence="9">
    <location>
        <begin position="1"/>
        <end position="12"/>
    </location>
</feature>
<keyword evidence="6" id="KW-0325">Glycoprotein</keyword>
<evidence type="ECO:0000256" key="2">
    <source>
        <dbReference type="ARBA" id="ARBA00022525"/>
    </source>
</evidence>
<dbReference type="SUPFAM" id="SSF57196">
    <property type="entry name" value="EGF/Laminin"/>
    <property type="match status" value="4"/>
</dbReference>
<dbReference type="PROSITE" id="PS50027">
    <property type="entry name" value="EGF_LAM_2"/>
    <property type="match status" value="2"/>
</dbReference>
<evidence type="ECO:0000256" key="7">
    <source>
        <dbReference type="ARBA" id="ARBA00023292"/>
    </source>
</evidence>
<keyword evidence="3" id="KW-0732">Signal</keyword>
<dbReference type="PROSITE" id="PS01248">
    <property type="entry name" value="EGF_LAM_1"/>
    <property type="match status" value="1"/>
</dbReference>
<dbReference type="InterPro" id="IPR002049">
    <property type="entry name" value="LE_dom"/>
</dbReference>
<evidence type="ECO:0000256" key="6">
    <source>
        <dbReference type="ARBA" id="ARBA00023180"/>
    </source>
</evidence>
<feature type="region of interest" description="Disordered" evidence="9">
    <location>
        <begin position="1"/>
        <end position="20"/>
    </location>
</feature>
<dbReference type="Gene3D" id="2.10.25.10">
    <property type="entry name" value="Laminin"/>
    <property type="match status" value="4"/>
</dbReference>
<dbReference type="GO" id="GO:0009887">
    <property type="term" value="P:animal organ morphogenesis"/>
    <property type="evidence" value="ECO:0007669"/>
    <property type="project" value="TreeGrafter"/>
</dbReference>
<dbReference type="PRINTS" id="PR00011">
    <property type="entry name" value="EGFLAMININ"/>
</dbReference>
<evidence type="ECO:0000256" key="5">
    <source>
        <dbReference type="ARBA" id="ARBA00023157"/>
    </source>
</evidence>
<accession>A0AAV3ZCK1</accession>
<gene>
    <name evidence="11" type="ORF">PoB_001937000</name>
</gene>
<feature type="domain" description="Laminin EGF-like" evidence="10">
    <location>
        <begin position="302"/>
        <end position="361"/>
    </location>
</feature>
<feature type="non-terminal residue" evidence="11">
    <location>
        <position position="451"/>
    </location>
</feature>
<evidence type="ECO:0000313" key="11">
    <source>
        <dbReference type="EMBL" id="GFN92864.1"/>
    </source>
</evidence>
<dbReference type="Pfam" id="PF00053">
    <property type="entry name" value="EGF_laminin"/>
    <property type="match status" value="3"/>
</dbReference>
<dbReference type="GO" id="GO:0009888">
    <property type="term" value="P:tissue development"/>
    <property type="evidence" value="ECO:0007669"/>
    <property type="project" value="TreeGrafter"/>
</dbReference>
<dbReference type="Pfam" id="PF24973">
    <property type="entry name" value="EGF_LMN_ATRN"/>
    <property type="match status" value="2"/>
</dbReference>
<feature type="disulfide bond" evidence="8">
    <location>
        <begin position="385"/>
        <end position="394"/>
    </location>
</feature>
<name>A0AAV3ZCK1_9GAST</name>
<evidence type="ECO:0000256" key="4">
    <source>
        <dbReference type="ARBA" id="ARBA00022737"/>
    </source>
</evidence>
<keyword evidence="4" id="KW-0677">Repeat</keyword>
<organism evidence="11 12">
    <name type="scientific">Plakobranchus ocellatus</name>
    <dbReference type="NCBI Taxonomy" id="259542"/>
    <lineage>
        <taxon>Eukaryota</taxon>
        <taxon>Metazoa</taxon>
        <taxon>Spiralia</taxon>
        <taxon>Lophotrochozoa</taxon>
        <taxon>Mollusca</taxon>
        <taxon>Gastropoda</taxon>
        <taxon>Heterobranchia</taxon>
        <taxon>Euthyneura</taxon>
        <taxon>Panpulmonata</taxon>
        <taxon>Sacoglossa</taxon>
        <taxon>Placobranchoidea</taxon>
        <taxon>Plakobranchidae</taxon>
        <taxon>Plakobranchus</taxon>
    </lineage>
</organism>
<keyword evidence="2" id="KW-0964">Secreted</keyword>
<keyword evidence="5 8" id="KW-1015">Disulfide bond</keyword>
<dbReference type="InterPro" id="IPR056863">
    <property type="entry name" value="LMN_ATRN_NET-like_EGF"/>
</dbReference>
<dbReference type="FunFam" id="2.10.25.10:FF:000090">
    <property type="entry name" value="laminin subunit alpha"/>
    <property type="match status" value="1"/>
</dbReference>
<dbReference type="PANTHER" id="PTHR10574">
    <property type="entry name" value="NETRIN/LAMININ-RELATED"/>
    <property type="match status" value="1"/>
</dbReference>
<feature type="disulfide bond" evidence="8">
    <location>
        <begin position="331"/>
        <end position="340"/>
    </location>
</feature>
<comment type="subcellular location">
    <subcellularLocation>
        <location evidence="1">Secreted</location>
    </subcellularLocation>
</comment>